<evidence type="ECO:0000313" key="2">
    <source>
        <dbReference type="EMBL" id="VBA31655.1"/>
    </source>
</evidence>
<organism evidence="1 4">
    <name type="scientific">Mycobacterium persicum</name>
    <dbReference type="NCBI Taxonomy" id="1487726"/>
    <lineage>
        <taxon>Bacteria</taxon>
        <taxon>Bacillati</taxon>
        <taxon>Actinomycetota</taxon>
        <taxon>Actinomycetes</taxon>
        <taxon>Mycobacteriales</taxon>
        <taxon>Mycobacteriaceae</taxon>
        <taxon>Mycobacterium</taxon>
    </lineage>
</organism>
<proteinExistence type="predicted"/>
<evidence type="ECO:0000313" key="3">
    <source>
        <dbReference type="Proteomes" id="UP000271464"/>
    </source>
</evidence>
<accession>A0AB38ULG5</accession>
<dbReference type="Proteomes" id="UP000279331">
    <property type="component" value="Unassembled WGS sequence"/>
</dbReference>
<sequence>MRAVVRHQTTTTSAIWAQTAALFGDFLVGALSGSLGRLPTQATLLPRTDRGRYDQRR</sequence>
<gene>
    <name evidence="1" type="ORF">LAUMK42_00121</name>
    <name evidence="2" type="ORF">LAUMK4_05526</name>
</gene>
<dbReference type="EMBL" id="UPHM01000150">
    <property type="protein sequence ID" value="VBA31655.1"/>
    <property type="molecule type" value="Genomic_DNA"/>
</dbReference>
<dbReference type="EMBL" id="UPHL01000006">
    <property type="protein sequence ID" value="VAZ81320.1"/>
    <property type="molecule type" value="Genomic_DNA"/>
</dbReference>
<comment type="caution">
    <text evidence="1">The sequence shown here is derived from an EMBL/GenBank/DDBJ whole genome shotgun (WGS) entry which is preliminary data.</text>
</comment>
<dbReference type="Proteomes" id="UP000271464">
    <property type="component" value="Unassembled WGS sequence"/>
</dbReference>
<evidence type="ECO:0000313" key="4">
    <source>
        <dbReference type="Proteomes" id="UP000279331"/>
    </source>
</evidence>
<name>A0AB38ULG5_9MYCO</name>
<evidence type="ECO:0000313" key="1">
    <source>
        <dbReference type="EMBL" id="VAZ81320.1"/>
    </source>
</evidence>
<reference evidence="3 4" key="1">
    <citation type="submission" date="2018-09" db="EMBL/GenBank/DDBJ databases">
        <authorList>
            <person name="Tagini F."/>
        </authorList>
    </citation>
    <scope>NUCLEOTIDE SEQUENCE [LARGE SCALE GENOMIC DNA]</scope>
    <source>
        <strain evidence="2 3">MK4</strain>
        <strain evidence="1 4">MK42</strain>
    </source>
</reference>
<dbReference type="AlphaFoldDB" id="A0AB38ULG5"/>
<keyword evidence="3" id="KW-1185">Reference proteome</keyword>
<protein>
    <submittedName>
        <fullName evidence="1">Uncharacterized protein</fullName>
    </submittedName>
</protein>